<reference evidence="3 4" key="1">
    <citation type="submission" date="2019-01" db="EMBL/GenBank/DDBJ databases">
        <title>A chromosome-scale genome assembly of the yellow perch, Perca flavescens.</title>
        <authorList>
            <person name="Feron R."/>
            <person name="Morvezen R."/>
            <person name="Bestin A."/>
            <person name="Haffray P."/>
            <person name="Klopp C."/>
            <person name="Zahm M."/>
            <person name="Cabau C."/>
            <person name="Roques C."/>
            <person name="Donnadieu C."/>
            <person name="Bouchez O."/>
            <person name="Christie M."/>
            <person name="Larson W."/>
            <person name="Guiguen Y."/>
        </authorList>
    </citation>
    <scope>NUCLEOTIDE SEQUENCE [LARGE SCALE GENOMIC DNA]</scope>
    <source>
        <strain evidence="3">YP-PL-M2</strain>
        <tissue evidence="3">Blood</tissue>
    </source>
</reference>
<dbReference type="Pfam" id="PF00619">
    <property type="entry name" value="CARD"/>
    <property type="match status" value="1"/>
</dbReference>
<dbReference type="GO" id="GO:0072559">
    <property type="term" value="C:NLRP3 inflammasome complex"/>
    <property type="evidence" value="ECO:0007669"/>
    <property type="project" value="TreeGrafter"/>
</dbReference>
<accession>A0A484DLJ9</accession>
<comment type="caution">
    <text evidence="3">The sequence shown here is derived from an EMBL/GenBank/DDBJ whole genome shotgun (WGS) entry which is preliminary data.</text>
</comment>
<sequence>MGNWWSGGDKDPETSQRADPPRGAVIAQNGGVFNQPQFSGVNVRGNLTVQVTQGPGAAGAPRSVPAEHCVPAEDGVPADKKLFSVRTQFVERVSNAVLDQLLDKVLEHEIINDGEMQSMNIKAKADKARDLIDTVRKKGTKASSVLITALREADPCLSRELKLR</sequence>
<dbReference type="GO" id="GO:0072557">
    <property type="term" value="C:IPAF inflammasome complex"/>
    <property type="evidence" value="ECO:0007669"/>
    <property type="project" value="TreeGrafter"/>
</dbReference>
<dbReference type="EMBL" id="SCKG01000002">
    <property type="protein sequence ID" value="TDH15580.1"/>
    <property type="molecule type" value="Genomic_DNA"/>
</dbReference>
<proteinExistence type="predicted"/>
<dbReference type="GO" id="GO:0050727">
    <property type="term" value="P:regulation of inflammatory response"/>
    <property type="evidence" value="ECO:0007669"/>
    <property type="project" value="TreeGrafter"/>
</dbReference>
<feature type="domain" description="CARD" evidence="2">
    <location>
        <begin position="86"/>
        <end position="164"/>
    </location>
</feature>
<dbReference type="Gene3D" id="1.10.533.10">
    <property type="entry name" value="Death Domain, Fas"/>
    <property type="match status" value="1"/>
</dbReference>
<gene>
    <name evidence="3" type="ORF">EPR50_G00010230</name>
</gene>
<dbReference type="AlphaFoldDB" id="A0A484DLJ9"/>
<dbReference type="PROSITE" id="PS50209">
    <property type="entry name" value="CARD"/>
    <property type="match status" value="1"/>
</dbReference>
<evidence type="ECO:0000259" key="2">
    <source>
        <dbReference type="PROSITE" id="PS50209"/>
    </source>
</evidence>
<keyword evidence="4" id="KW-1185">Reference proteome</keyword>
<name>A0A484DLJ9_PERFV</name>
<protein>
    <recommendedName>
        <fullName evidence="2">CARD domain-containing protein</fullName>
    </recommendedName>
</protein>
<dbReference type="GO" id="GO:0006508">
    <property type="term" value="P:proteolysis"/>
    <property type="evidence" value="ECO:0007669"/>
    <property type="project" value="InterPro"/>
</dbReference>
<dbReference type="GO" id="GO:0097169">
    <property type="term" value="C:AIM2 inflammasome complex"/>
    <property type="evidence" value="ECO:0007669"/>
    <property type="project" value="TreeGrafter"/>
</dbReference>
<dbReference type="GO" id="GO:0042981">
    <property type="term" value="P:regulation of apoptotic process"/>
    <property type="evidence" value="ECO:0007669"/>
    <property type="project" value="InterPro"/>
</dbReference>
<dbReference type="Proteomes" id="UP000295070">
    <property type="component" value="Chromosome 2"/>
</dbReference>
<evidence type="ECO:0000256" key="1">
    <source>
        <dbReference type="SAM" id="MobiDB-lite"/>
    </source>
</evidence>
<dbReference type="STRING" id="8167.A0A484DLJ9"/>
<dbReference type="GO" id="GO:0004197">
    <property type="term" value="F:cysteine-type endopeptidase activity"/>
    <property type="evidence" value="ECO:0007669"/>
    <property type="project" value="InterPro"/>
</dbReference>
<dbReference type="InterPro" id="IPR011029">
    <property type="entry name" value="DEATH-like_dom_sf"/>
</dbReference>
<evidence type="ECO:0000313" key="4">
    <source>
        <dbReference type="Proteomes" id="UP000295070"/>
    </source>
</evidence>
<evidence type="ECO:0000313" key="3">
    <source>
        <dbReference type="EMBL" id="TDH15580.1"/>
    </source>
</evidence>
<feature type="region of interest" description="Disordered" evidence="1">
    <location>
        <begin position="1"/>
        <end position="28"/>
    </location>
</feature>
<dbReference type="InterPro" id="IPR002398">
    <property type="entry name" value="Pept_C14"/>
</dbReference>
<feature type="compositionally biased region" description="Basic and acidic residues" evidence="1">
    <location>
        <begin position="8"/>
        <end position="20"/>
    </location>
</feature>
<organism evidence="3 4">
    <name type="scientific">Perca flavescens</name>
    <name type="common">American yellow perch</name>
    <name type="synonym">Morone flavescens</name>
    <dbReference type="NCBI Taxonomy" id="8167"/>
    <lineage>
        <taxon>Eukaryota</taxon>
        <taxon>Metazoa</taxon>
        <taxon>Chordata</taxon>
        <taxon>Craniata</taxon>
        <taxon>Vertebrata</taxon>
        <taxon>Euteleostomi</taxon>
        <taxon>Actinopterygii</taxon>
        <taxon>Neopterygii</taxon>
        <taxon>Teleostei</taxon>
        <taxon>Neoteleostei</taxon>
        <taxon>Acanthomorphata</taxon>
        <taxon>Eupercaria</taxon>
        <taxon>Perciformes</taxon>
        <taxon>Percoidei</taxon>
        <taxon>Percidae</taxon>
        <taxon>Percinae</taxon>
        <taxon>Perca</taxon>
    </lineage>
</organism>
<dbReference type="PANTHER" id="PTHR47901:SF3">
    <property type="entry name" value="CASPASE-1"/>
    <property type="match status" value="1"/>
</dbReference>
<dbReference type="SUPFAM" id="SSF47986">
    <property type="entry name" value="DEATH domain"/>
    <property type="match status" value="1"/>
</dbReference>
<dbReference type="SMART" id="SM00114">
    <property type="entry name" value="CARD"/>
    <property type="match status" value="1"/>
</dbReference>
<dbReference type="InterPro" id="IPR001315">
    <property type="entry name" value="CARD"/>
</dbReference>
<dbReference type="PANTHER" id="PTHR47901">
    <property type="entry name" value="CASPASE RECRUITMENT DOMAIN-CONTAINING PROTEIN 18"/>
    <property type="match status" value="1"/>
</dbReference>